<sequence length="66" mass="7512">MNFWRKKKRSDWVFSTVLLSLYGFFANCRPAEPFLTPYLVGPKNISEGVVSIGSFSCHKLHTSVLC</sequence>
<dbReference type="Ensembl" id="ENSSGRT00000112697.1">
    <property type="protein sequence ID" value="ENSSGRP00000106039.1"/>
    <property type="gene ID" value="ENSSGRG00000052429.1"/>
</dbReference>
<dbReference type="Pfam" id="PF01770">
    <property type="entry name" value="Folate_carrier"/>
    <property type="match status" value="1"/>
</dbReference>
<keyword evidence="3" id="KW-1185">Reference proteome</keyword>
<reference evidence="2" key="2">
    <citation type="submission" date="2025-09" db="UniProtKB">
        <authorList>
            <consortium name="Ensembl"/>
        </authorList>
    </citation>
    <scope>IDENTIFICATION</scope>
</reference>
<name>A0A672SUS2_SINGR</name>
<dbReference type="InParanoid" id="A0A672SUS2"/>
<evidence type="ECO:0000313" key="3">
    <source>
        <dbReference type="Proteomes" id="UP000472262"/>
    </source>
</evidence>
<dbReference type="InterPro" id="IPR002666">
    <property type="entry name" value="Folate_carrier"/>
</dbReference>
<proteinExistence type="inferred from homology"/>
<reference evidence="2" key="1">
    <citation type="submission" date="2025-08" db="UniProtKB">
        <authorList>
            <consortium name="Ensembl"/>
        </authorList>
    </citation>
    <scope>IDENTIFICATION</scope>
</reference>
<accession>A0A672SUS2</accession>
<dbReference type="AlphaFoldDB" id="A0A672SUS2"/>
<protein>
    <submittedName>
        <fullName evidence="2">Uncharacterized protein</fullName>
    </submittedName>
</protein>
<dbReference type="GO" id="GO:0090482">
    <property type="term" value="F:vitamin transmembrane transporter activity"/>
    <property type="evidence" value="ECO:0007669"/>
    <property type="project" value="InterPro"/>
</dbReference>
<dbReference type="GO" id="GO:0016020">
    <property type="term" value="C:membrane"/>
    <property type="evidence" value="ECO:0007669"/>
    <property type="project" value="InterPro"/>
</dbReference>
<comment type="similarity">
    <text evidence="1">Belongs to the reduced folate carrier (RFC) transporter (TC 2.A.48) family.</text>
</comment>
<organism evidence="2 3">
    <name type="scientific">Sinocyclocheilus grahami</name>
    <name type="common">Dianchi golden-line fish</name>
    <name type="synonym">Barbus grahami</name>
    <dbReference type="NCBI Taxonomy" id="75366"/>
    <lineage>
        <taxon>Eukaryota</taxon>
        <taxon>Metazoa</taxon>
        <taxon>Chordata</taxon>
        <taxon>Craniata</taxon>
        <taxon>Vertebrata</taxon>
        <taxon>Euteleostomi</taxon>
        <taxon>Actinopterygii</taxon>
        <taxon>Neopterygii</taxon>
        <taxon>Teleostei</taxon>
        <taxon>Ostariophysi</taxon>
        <taxon>Cypriniformes</taxon>
        <taxon>Cyprinidae</taxon>
        <taxon>Cyprininae</taxon>
        <taxon>Sinocyclocheilus</taxon>
    </lineage>
</organism>
<dbReference type="Proteomes" id="UP000472262">
    <property type="component" value="Unassembled WGS sequence"/>
</dbReference>
<dbReference type="OMA" id="DECHSIA"/>
<evidence type="ECO:0000256" key="1">
    <source>
        <dbReference type="ARBA" id="ARBA00005773"/>
    </source>
</evidence>
<evidence type="ECO:0000313" key="2">
    <source>
        <dbReference type="Ensembl" id="ENSSGRP00000106039.1"/>
    </source>
</evidence>